<accession>A0A284VQ72</accession>
<dbReference type="OrthoDB" id="378171at2157"/>
<dbReference type="RefSeq" id="WP_096206117.1">
    <property type="nucleotide sequence ID" value="NZ_FZMP01000179.1"/>
</dbReference>
<keyword evidence="2" id="KW-1185">Reference proteome</keyword>
<evidence type="ECO:0000313" key="1">
    <source>
        <dbReference type="EMBL" id="SNQ61426.1"/>
    </source>
</evidence>
<dbReference type="EMBL" id="FZMP01000179">
    <property type="protein sequence ID" value="SNQ61426.1"/>
    <property type="molecule type" value="Genomic_DNA"/>
</dbReference>
<dbReference type="AlphaFoldDB" id="A0A284VQ72"/>
<gene>
    <name evidence="1" type="ORF">MNV_340016</name>
</gene>
<evidence type="ECO:0000313" key="2">
    <source>
        <dbReference type="Proteomes" id="UP000218615"/>
    </source>
</evidence>
<reference evidence="2" key="1">
    <citation type="submission" date="2017-06" db="EMBL/GenBank/DDBJ databases">
        <authorList>
            <person name="Cremers G."/>
        </authorList>
    </citation>
    <scope>NUCLEOTIDE SEQUENCE [LARGE SCALE GENOMIC DNA]</scope>
</reference>
<protein>
    <submittedName>
        <fullName evidence="1">Uncharacterized protein</fullName>
    </submittedName>
</protein>
<proteinExistence type="predicted"/>
<name>A0A284VQ72_9EURY</name>
<organism evidence="1 2">
    <name type="scientific">Candidatus Methanoperedens nitratireducens</name>
    <dbReference type="NCBI Taxonomy" id="1392998"/>
    <lineage>
        <taxon>Archaea</taxon>
        <taxon>Methanobacteriati</taxon>
        <taxon>Methanobacteriota</taxon>
        <taxon>Stenosarchaea group</taxon>
        <taxon>Methanomicrobia</taxon>
        <taxon>Methanosarcinales</taxon>
        <taxon>ANME-2 cluster</taxon>
        <taxon>Candidatus Methanoperedentaceae</taxon>
        <taxon>Candidatus Methanoperedens</taxon>
    </lineage>
</organism>
<dbReference type="Proteomes" id="UP000218615">
    <property type="component" value="Unassembled WGS sequence"/>
</dbReference>
<sequence>MAIQSISTLMGQLKKSYDKSKDKAGWRVLQGMNGAYYDTFISGNNNLWQIKSEEVAGSEFVAVGAKVSRSDDDLVKIMKAGSPVPFGSITPVKKQQSIIMAGMQTYSSDSSDLLRREYLSGKQAELEQKLKSQVNKMMDDPAFRKKYSEHKDRVRRAYL</sequence>